<dbReference type="GO" id="GO:0016787">
    <property type="term" value="F:hydrolase activity"/>
    <property type="evidence" value="ECO:0007669"/>
    <property type="project" value="UniProtKB-KW"/>
</dbReference>
<evidence type="ECO:0000313" key="4">
    <source>
        <dbReference type="Proteomes" id="UP000265750"/>
    </source>
</evidence>
<reference evidence="4" key="1">
    <citation type="submission" date="2018-09" db="EMBL/GenBank/DDBJ databases">
        <authorList>
            <person name="Tuo L."/>
        </authorList>
    </citation>
    <scope>NUCLEOTIDE SEQUENCE [LARGE SCALE GENOMIC DNA]</scope>
    <source>
        <strain evidence="4">M2BS4Y-1</strain>
    </source>
</reference>
<name>A0A3A1WW19_9HYPH</name>
<dbReference type="InterPro" id="IPR051044">
    <property type="entry name" value="MAG_DAG_Lipase"/>
</dbReference>
<keyword evidence="3" id="KW-0378">Hydrolase</keyword>
<dbReference type="InterPro" id="IPR029058">
    <property type="entry name" value="AB_hydrolase_fold"/>
</dbReference>
<accession>A0A3A1WW19</accession>
<dbReference type="InterPro" id="IPR022742">
    <property type="entry name" value="Hydrolase_4"/>
</dbReference>
<feature type="region of interest" description="Disordered" evidence="1">
    <location>
        <begin position="1"/>
        <end position="24"/>
    </location>
</feature>
<dbReference type="RefSeq" id="WP_119538637.1">
    <property type="nucleotide sequence ID" value="NZ_QYRN01000002.1"/>
</dbReference>
<sequence>MPEPQDAFVSLDAHPAPSGLETGHHDLGRGVRLRYVIGRGPAEMTSRGTVLLLQGRNETVEKYYETVADLNARGFTVASFDWRGQGGSGRETALAGVGHVGGVSRYAGDLERFLREVVMDRCPPPYAVLAHSMGGLVALSATERLSPLVERMVLVAPLVALPGRPGATRLLGALAALLHGCGLGFVPLRRARRAEPPAPPADNVLTSDAARFARNRALQRAAPWLFVEGVSASWLRAVLRAMRRLDDSARIARLDLPTLFLLPGDDRVVSTPAAERLAWRMRAGHSIRVAGARHELLQEADRFREPALAAIEAFLAEAMPPPPPLPAIDETLIGAAVAAAEPPAAAPPGTGDAPLSR</sequence>
<gene>
    <name evidence="3" type="ORF">D3218_04085</name>
</gene>
<comment type="caution">
    <text evidence="3">The sequence shown here is derived from an EMBL/GenBank/DDBJ whole genome shotgun (WGS) entry which is preliminary data.</text>
</comment>
<evidence type="ECO:0000313" key="3">
    <source>
        <dbReference type="EMBL" id="RIY02558.1"/>
    </source>
</evidence>
<organism evidence="3 4">
    <name type="scientific">Aureimonas flava</name>
    <dbReference type="NCBI Taxonomy" id="2320271"/>
    <lineage>
        <taxon>Bacteria</taxon>
        <taxon>Pseudomonadati</taxon>
        <taxon>Pseudomonadota</taxon>
        <taxon>Alphaproteobacteria</taxon>
        <taxon>Hyphomicrobiales</taxon>
        <taxon>Aurantimonadaceae</taxon>
        <taxon>Aureimonas</taxon>
    </lineage>
</organism>
<protein>
    <submittedName>
        <fullName evidence="3">Alpha/beta hydrolase</fullName>
    </submittedName>
</protein>
<keyword evidence="4" id="KW-1185">Reference proteome</keyword>
<dbReference type="EMBL" id="QYRN01000002">
    <property type="protein sequence ID" value="RIY02558.1"/>
    <property type="molecule type" value="Genomic_DNA"/>
</dbReference>
<dbReference type="AlphaFoldDB" id="A0A3A1WW19"/>
<evidence type="ECO:0000259" key="2">
    <source>
        <dbReference type="Pfam" id="PF12146"/>
    </source>
</evidence>
<proteinExistence type="predicted"/>
<dbReference type="SUPFAM" id="SSF53474">
    <property type="entry name" value="alpha/beta-Hydrolases"/>
    <property type="match status" value="1"/>
</dbReference>
<dbReference type="PANTHER" id="PTHR11614">
    <property type="entry name" value="PHOSPHOLIPASE-RELATED"/>
    <property type="match status" value="1"/>
</dbReference>
<evidence type="ECO:0000256" key="1">
    <source>
        <dbReference type="SAM" id="MobiDB-lite"/>
    </source>
</evidence>
<dbReference type="OrthoDB" id="9788260at2"/>
<dbReference type="Proteomes" id="UP000265750">
    <property type="component" value="Unassembled WGS sequence"/>
</dbReference>
<dbReference type="Pfam" id="PF12146">
    <property type="entry name" value="Hydrolase_4"/>
    <property type="match status" value="1"/>
</dbReference>
<feature type="domain" description="Serine aminopeptidase S33" evidence="2">
    <location>
        <begin position="46"/>
        <end position="301"/>
    </location>
</feature>
<dbReference type="Gene3D" id="3.40.50.1820">
    <property type="entry name" value="alpha/beta hydrolase"/>
    <property type="match status" value="1"/>
</dbReference>